<reference evidence="3" key="1">
    <citation type="submission" date="2022-06" db="EMBL/GenBank/DDBJ databases">
        <authorList>
            <person name="Ping M."/>
        </authorList>
    </citation>
    <scope>NUCLEOTIDE SEQUENCE</scope>
    <source>
        <strain evidence="3">JCM11759T</strain>
    </source>
</reference>
<dbReference type="Proteomes" id="UP001055940">
    <property type="component" value="Chromosome"/>
</dbReference>
<feature type="compositionally biased region" description="Basic and acidic residues" evidence="2">
    <location>
        <begin position="309"/>
        <end position="318"/>
    </location>
</feature>
<feature type="region of interest" description="Disordered" evidence="2">
    <location>
        <begin position="291"/>
        <end position="318"/>
    </location>
</feature>
<proteinExistence type="predicted"/>
<organism evidence="3 4">
    <name type="scientific">Nocardiopsis exhalans</name>
    <dbReference type="NCBI Taxonomy" id="163604"/>
    <lineage>
        <taxon>Bacteria</taxon>
        <taxon>Bacillati</taxon>
        <taxon>Actinomycetota</taxon>
        <taxon>Actinomycetes</taxon>
        <taxon>Streptosporangiales</taxon>
        <taxon>Nocardiopsidaceae</taxon>
        <taxon>Nocardiopsis</taxon>
    </lineage>
</organism>
<keyword evidence="4" id="KW-1185">Reference proteome</keyword>
<feature type="compositionally biased region" description="Polar residues" evidence="2">
    <location>
        <begin position="292"/>
        <end position="301"/>
    </location>
</feature>
<evidence type="ECO:0000313" key="4">
    <source>
        <dbReference type="Proteomes" id="UP001055940"/>
    </source>
</evidence>
<evidence type="ECO:0000256" key="1">
    <source>
        <dbReference type="SAM" id="Coils"/>
    </source>
</evidence>
<accession>A0ABY5D460</accession>
<gene>
    <name evidence="3" type="ORF">NE857_21935</name>
</gene>
<evidence type="ECO:0000256" key="2">
    <source>
        <dbReference type="SAM" id="MobiDB-lite"/>
    </source>
</evidence>
<sequence>MPPAPPTLSRLRSLWQCGTAGQTIELAAPILLDWVNRNRTGTAQVRDLSRPDRYRLTARSHALVAPMTTSEDVQALALTTRTNRGDGQWTTILALVQTPDQAWAHLTVEHSPPSPAVQLRLPQAALDLMGTLEATDGHTPLAIWPAHHHNHTQRRALADALTDPSRLLPLVLASTPEPEPVGGWRLPEGLARALAGLAAIHVVDAPTRAEIHPLLPAGATLRPGRLLVLAPGPQRAEEFEASAPDVGERVLAAVALHAAQARPPAPVAAALAALDQRSADLEATPTAPLRVYSTTSPSTVSAAGAPRGAGEHDLEGERERVRLSTQVERLRGELSRVVEQATQVNERAQELDLELVALTRERDYFAQHAQAAEAEAEWLRLQAAAQGLHQLAAAPAPTVPATKRPPRRVEELLEHITDGAGALPHLVFSLEEAPVHDLALDRAKEPLWVGRAWEALQALEDWCRYREDHPDQTCGLRDYLTRAPDGYRVIPTHRLSPTESEYVRNGPLAAQRQFPAPIRMAPSGRALMLAHIRLDTNYGICPRLYFLPDPTTQAVAVGYLGRHLTNARTS</sequence>
<evidence type="ECO:0000313" key="3">
    <source>
        <dbReference type="EMBL" id="USY17979.1"/>
    </source>
</evidence>
<dbReference type="RefSeq" id="WP_254417469.1">
    <property type="nucleotide sequence ID" value="NZ_BAAAJB010000011.1"/>
</dbReference>
<name>A0ABY5D460_9ACTN</name>
<feature type="coiled-coil region" evidence="1">
    <location>
        <begin position="327"/>
        <end position="361"/>
    </location>
</feature>
<protein>
    <submittedName>
        <fullName evidence="3">Uncharacterized protein</fullName>
    </submittedName>
</protein>
<dbReference type="EMBL" id="CP099837">
    <property type="protein sequence ID" value="USY17979.1"/>
    <property type="molecule type" value="Genomic_DNA"/>
</dbReference>
<keyword evidence="1" id="KW-0175">Coiled coil</keyword>